<protein>
    <submittedName>
        <fullName evidence="2">Uncharacterized protein</fullName>
    </submittedName>
</protein>
<feature type="region of interest" description="Disordered" evidence="1">
    <location>
        <begin position="75"/>
        <end position="97"/>
    </location>
</feature>
<dbReference type="EMBL" id="KU886223">
    <property type="protein sequence ID" value="ANH51519.1"/>
    <property type="molecule type" value="Genomic_DNA"/>
</dbReference>
<sequence length="97" mass="10234">MSFTLSKKLVPVLLTAKDGRKYAVVNGGNRAKLTLGFDDGISQEVAVPSEQIPEEARTNGTKLYFDAEGAVTGWDVAPGGKTKSSTTAGSMTMRRPG</sequence>
<accession>A0A173GDP6</accession>
<evidence type="ECO:0000256" key="1">
    <source>
        <dbReference type="SAM" id="MobiDB-lite"/>
    </source>
</evidence>
<gene>
    <name evidence="2" type="ORF">SIMMY50_57</name>
</gene>
<evidence type="ECO:0000313" key="2">
    <source>
        <dbReference type="EMBL" id="ANH51519.1"/>
    </source>
</evidence>
<proteinExistence type="predicted"/>
<evidence type="ECO:0000313" key="3">
    <source>
        <dbReference type="Proteomes" id="UP000222975"/>
    </source>
</evidence>
<dbReference type="Proteomes" id="UP000222975">
    <property type="component" value="Segment"/>
</dbReference>
<name>A0A173GDP6_9CAUD</name>
<organism evidence="2 3">
    <name type="scientific">Erwinia phage vB_EamM_Simmy50</name>
    <dbReference type="NCBI Taxonomy" id="1815988"/>
    <lineage>
        <taxon>Viruses</taxon>
        <taxon>Duplodnaviria</taxon>
        <taxon>Heunggongvirae</taxon>
        <taxon>Uroviricota</taxon>
        <taxon>Caudoviricetes</taxon>
        <taxon>Chimalliviridae</taxon>
        <taxon>Agricanvirus</taxon>
        <taxon>Agricanvirus simmy50</taxon>
    </lineage>
</organism>
<reference evidence="3" key="1">
    <citation type="submission" date="2016-03" db="EMBL/GenBank/DDBJ databases">
        <authorList>
            <person name="Sharma R."/>
            <person name="Simister A.R."/>
            <person name="Berg J.A."/>
            <person name="Jensen G.L."/>
            <person name="Keele B.R."/>
            <person name="Ward M.E.H."/>
            <person name="Breakwell D.P."/>
            <person name="Hope S."/>
            <person name="Grose J.H."/>
        </authorList>
    </citation>
    <scope>NUCLEOTIDE SEQUENCE [LARGE SCALE GENOMIC DNA]</scope>
</reference>
<keyword evidence="3" id="KW-1185">Reference proteome</keyword>